<organism evidence="2 3">
    <name type="scientific">Cuscuta campestris</name>
    <dbReference type="NCBI Taxonomy" id="132261"/>
    <lineage>
        <taxon>Eukaryota</taxon>
        <taxon>Viridiplantae</taxon>
        <taxon>Streptophyta</taxon>
        <taxon>Embryophyta</taxon>
        <taxon>Tracheophyta</taxon>
        <taxon>Spermatophyta</taxon>
        <taxon>Magnoliopsida</taxon>
        <taxon>eudicotyledons</taxon>
        <taxon>Gunneridae</taxon>
        <taxon>Pentapetalae</taxon>
        <taxon>asterids</taxon>
        <taxon>lamiids</taxon>
        <taxon>Solanales</taxon>
        <taxon>Convolvulaceae</taxon>
        <taxon>Cuscuteae</taxon>
        <taxon>Cuscuta</taxon>
        <taxon>Cuscuta subgen. Grammica</taxon>
        <taxon>Cuscuta sect. Cleistogrammica</taxon>
    </lineage>
</organism>
<evidence type="ECO:0000256" key="1">
    <source>
        <dbReference type="SAM" id="MobiDB-lite"/>
    </source>
</evidence>
<dbReference type="OrthoDB" id="1931260at2759"/>
<dbReference type="AlphaFoldDB" id="A0A484LQP8"/>
<feature type="region of interest" description="Disordered" evidence="1">
    <location>
        <begin position="113"/>
        <end position="162"/>
    </location>
</feature>
<dbReference type="EMBL" id="OOIL02001858">
    <property type="protein sequence ID" value="VFQ78842.1"/>
    <property type="molecule type" value="Genomic_DNA"/>
</dbReference>
<feature type="region of interest" description="Disordered" evidence="1">
    <location>
        <begin position="298"/>
        <end position="476"/>
    </location>
</feature>
<sequence>MEAEERKKMASFSYSVEDEGRLNLIDISSEDDFLIASPLFESLEDLRLSVTWDKNGENDCFRFSGVGNSFCNVLPQSGRPSFLRRSLAWDNAFSTSSGVLDPDELLFINKGACPKPESKQNVPPRRTVNGNMNKIKTVSKRDQHGDIQASSEDKTNKKKAPLPVQSKYAFGSSCSSSRFSSSTSTIFSSDSSFASKDSIPYLRRSSSTRTLSKTKPGSKKTTLPPSNRIPEVPDSSQAIGILMDGTPKRDVVTSQESAGIPISGNSKPSCLRLPSPKIGFFDELAPKARGFFKFQIGKASKSSKEDAGRTPSGSGKQKLKASSTPQQPRSAPPFRLTASSLFSADKSSEMDDETFCKSRKVGSGERERRSIGINHAPNMNMKGEQRKGRKEREERKNKRGGESLSIREKNAANDLSRGFKMMGLGEDEEETATRTPLAEKTATSHSNGNVTEPKKEKMVEKKSPVFLFPASHKENI</sequence>
<dbReference type="PANTHER" id="PTHR33737">
    <property type="entry name" value="OS05G0121800 PROTEIN"/>
    <property type="match status" value="1"/>
</dbReference>
<accession>A0A484LQP8</accession>
<reference evidence="2 3" key="1">
    <citation type="submission" date="2018-04" db="EMBL/GenBank/DDBJ databases">
        <authorList>
            <person name="Vogel A."/>
        </authorList>
    </citation>
    <scope>NUCLEOTIDE SEQUENCE [LARGE SCALE GENOMIC DNA]</scope>
</reference>
<protein>
    <submittedName>
        <fullName evidence="2">Uncharacterized protein</fullName>
    </submittedName>
</protein>
<feature type="region of interest" description="Disordered" evidence="1">
    <location>
        <begin position="204"/>
        <end position="236"/>
    </location>
</feature>
<feature type="compositionally biased region" description="Basic and acidic residues" evidence="1">
    <location>
        <begin position="452"/>
        <end position="463"/>
    </location>
</feature>
<dbReference type="InterPro" id="IPR045882">
    <property type="entry name" value="GPT1/2"/>
</dbReference>
<feature type="compositionally biased region" description="Low complexity" evidence="1">
    <location>
        <begin position="204"/>
        <end position="215"/>
    </location>
</feature>
<gene>
    <name evidence="2" type="ORF">CCAM_LOCUS20618</name>
</gene>
<dbReference type="PANTHER" id="PTHR33737:SF14">
    <property type="entry name" value="TPX2 CENTRAL DOMAIN-CONTAINING PROTEIN"/>
    <property type="match status" value="1"/>
</dbReference>
<evidence type="ECO:0000313" key="2">
    <source>
        <dbReference type="EMBL" id="VFQ78842.1"/>
    </source>
</evidence>
<name>A0A484LQP8_9ASTE</name>
<feature type="compositionally biased region" description="Polar residues" evidence="1">
    <location>
        <begin position="441"/>
        <end position="450"/>
    </location>
</feature>
<feature type="compositionally biased region" description="Basic and acidic residues" evidence="1">
    <location>
        <begin position="139"/>
        <end position="155"/>
    </location>
</feature>
<keyword evidence="3" id="KW-1185">Reference proteome</keyword>
<feature type="compositionally biased region" description="Basic and acidic residues" evidence="1">
    <location>
        <begin position="383"/>
        <end position="411"/>
    </location>
</feature>
<evidence type="ECO:0000313" key="3">
    <source>
        <dbReference type="Proteomes" id="UP000595140"/>
    </source>
</evidence>
<dbReference type="Proteomes" id="UP000595140">
    <property type="component" value="Unassembled WGS sequence"/>
</dbReference>
<dbReference type="GO" id="GO:0008017">
    <property type="term" value="F:microtubule binding"/>
    <property type="evidence" value="ECO:0007669"/>
    <property type="project" value="InterPro"/>
</dbReference>
<proteinExistence type="predicted"/>
<feature type="compositionally biased region" description="Polar residues" evidence="1">
    <location>
        <begin position="311"/>
        <end position="329"/>
    </location>
</feature>